<dbReference type="OrthoDB" id="2059289at2"/>
<dbReference type="RefSeq" id="WP_022939587.1">
    <property type="nucleotide sequence ID" value="NZ_CABKRQ010000010.1"/>
</dbReference>
<proteinExistence type="predicted"/>
<keyword evidence="2" id="KW-1185">Reference proteome</keyword>
<gene>
    <name evidence="1" type="ORF">DES51_111145</name>
</gene>
<accession>A0A318KW28</accession>
<sequence length="118" mass="13666">MVKKKVRYSKTESAIISVLGYGKQNAISRMGLVSATHCADRTVRNYIEKLRTENGLVIASLPKSKGYYFASTYEELEEYRNLCLSRERAEKKKRVAAEKEMKKWKTQQLFDFSGGYHE</sequence>
<organism evidence="1 2">
    <name type="scientific">Dielma fastidiosa</name>
    <dbReference type="NCBI Taxonomy" id="1034346"/>
    <lineage>
        <taxon>Bacteria</taxon>
        <taxon>Bacillati</taxon>
        <taxon>Bacillota</taxon>
        <taxon>Erysipelotrichia</taxon>
        <taxon>Erysipelotrichales</taxon>
        <taxon>Erysipelotrichaceae</taxon>
        <taxon>Dielma</taxon>
    </lineage>
</organism>
<evidence type="ECO:0000313" key="1">
    <source>
        <dbReference type="EMBL" id="PXX77393.1"/>
    </source>
</evidence>
<dbReference type="AlphaFoldDB" id="A0A318KW28"/>
<dbReference type="Gene3D" id="1.10.10.10">
    <property type="entry name" value="Winged helix-like DNA-binding domain superfamily/Winged helix DNA-binding domain"/>
    <property type="match status" value="1"/>
</dbReference>
<dbReference type="STRING" id="1034346.GCA_000313565_03309"/>
<evidence type="ECO:0000313" key="2">
    <source>
        <dbReference type="Proteomes" id="UP000247612"/>
    </source>
</evidence>
<evidence type="ECO:0008006" key="3">
    <source>
        <dbReference type="Google" id="ProtNLM"/>
    </source>
</evidence>
<name>A0A318KW28_9FIRM</name>
<protein>
    <recommendedName>
        <fullName evidence="3">HTH domain-containing protein</fullName>
    </recommendedName>
</protein>
<comment type="caution">
    <text evidence="1">The sequence shown here is derived from an EMBL/GenBank/DDBJ whole genome shotgun (WGS) entry which is preliminary data.</text>
</comment>
<reference evidence="1 2" key="1">
    <citation type="submission" date="2018-05" db="EMBL/GenBank/DDBJ databases">
        <title>Genomic Encyclopedia of Type Strains, Phase IV (KMG-IV): sequencing the most valuable type-strain genomes for metagenomic binning, comparative biology and taxonomic classification.</title>
        <authorList>
            <person name="Goeker M."/>
        </authorList>
    </citation>
    <scope>NUCLEOTIDE SEQUENCE [LARGE SCALE GENOMIC DNA]</scope>
    <source>
        <strain evidence="1 2">JC118</strain>
    </source>
</reference>
<dbReference type="InterPro" id="IPR036388">
    <property type="entry name" value="WH-like_DNA-bd_sf"/>
</dbReference>
<dbReference type="Proteomes" id="UP000247612">
    <property type="component" value="Unassembled WGS sequence"/>
</dbReference>
<dbReference type="EMBL" id="QJKH01000011">
    <property type="protein sequence ID" value="PXX77393.1"/>
    <property type="molecule type" value="Genomic_DNA"/>
</dbReference>